<accession>A0ABV0YHW1</accession>
<evidence type="ECO:0000256" key="1">
    <source>
        <dbReference type="SAM" id="Phobius"/>
    </source>
</evidence>
<keyword evidence="1" id="KW-0472">Membrane</keyword>
<gene>
    <name evidence="2" type="ORF">AMECASPLE_030746</name>
</gene>
<keyword evidence="1" id="KW-1133">Transmembrane helix</keyword>
<organism evidence="2 3">
    <name type="scientific">Ameca splendens</name>
    <dbReference type="NCBI Taxonomy" id="208324"/>
    <lineage>
        <taxon>Eukaryota</taxon>
        <taxon>Metazoa</taxon>
        <taxon>Chordata</taxon>
        <taxon>Craniata</taxon>
        <taxon>Vertebrata</taxon>
        <taxon>Euteleostomi</taxon>
        <taxon>Actinopterygii</taxon>
        <taxon>Neopterygii</taxon>
        <taxon>Teleostei</taxon>
        <taxon>Neoteleostei</taxon>
        <taxon>Acanthomorphata</taxon>
        <taxon>Ovalentaria</taxon>
        <taxon>Atherinomorphae</taxon>
        <taxon>Cyprinodontiformes</taxon>
        <taxon>Goodeidae</taxon>
        <taxon>Ameca</taxon>
    </lineage>
</organism>
<keyword evidence="3" id="KW-1185">Reference proteome</keyword>
<comment type="caution">
    <text evidence="2">The sequence shown here is derived from an EMBL/GenBank/DDBJ whole genome shotgun (WGS) entry which is preliminary data.</text>
</comment>
<name>A0ABV0YHW1_9TELE</name>
<proteinExistence type="predicted"/>
<reference evidence="2 3" key="1">
    <citation type="submission" date="2021-06" db="EMBL/GenBank/DDBJ databases">
        <authorList>
            <person name="Palmer J.M."/>
        </authorList>
    </citation>
    <scope>NUCLEOTIDE SEQUENCE [LARGE SCALE GENOMIC DNA]</scope>
    <source>
        <strain evidence="2 3">AS_MEX2019</strain>
        <tissue evidence="2">Muscle</tissue>
    </source>
</reference>
<keyword evidence="1" id="KW-0812">Transmembrane</keyword>
<sequence length="83" mass="9275">MEEPCTDSQSLINCMPAECEESSFLLTGAAPFSVTILLIVAIIKWIDSYLQVYNLAPLCQTERINTCTKLTFSSMQDYSTRGK</sequence>
<evidence type="ECO:0000313" key="2">
    <source>
        <dbReference type="EMBL" id="MEQ2293192.1"/>
    </source>
</evidence>
<protein>
    <submittedName>
        <fullName evidence="2">Uncharacterized protein</fullName>
    </submittedName>
</protein>
<dbReference type="EMBL" id="JAHRIP010031931">
    <property type="protein sequence ID" value="MEQ2293192.1"/>
    <property type="molecule type" value="Genomic_DNA"/>
</dbReference>
<dbReference type="Proteomes" id="UP001469553">
    <property type="component" value="Unassembled WGS sequence"/>
</dbReference>
<evidence type="ECO:0000313" key="3">
    <source>
        <dbReference type="Proteomes" id="UP001469553"/>
    </source>
</evidence>
<feature type="transmembrane region" description="Helical" evidence="1">
    <location>
        <begin position="24"/>
        <end position="46"/>
    </location>
</feature>